<evidence type="ECO:0000313" key="2">
    <source>
        <dbReference type="EMBL" id="SPP89847.1"/>
    </source>
</evidence>
<protein>
    <submittedName>
        <fullName evidence="2">Blast:Protein sevenless</fullName>
    </submittedName>
</protein>
<dbReference type="OrthoDB" id="10576091at2759"/>
<evidence type="ECO:0000256" key="1">
    <source>
        <dbReference type="SAM" id="MobiDB-lite"/>
    </source>
</evidence>
<gene>
    <name evidence="2" type="ORF">DGUA_6G020836</name>
</gene>
<dbReference type="AlphaFoldDB" id="A0A3B0K6J8"/>
<organism evidence="2 3">
    <name type="scientific">Drosophila guanche</name>
    <name type="common">Fruit fly</name>
    <dbReference type="NCBI Taxonomy" id="7266"/>
    <lineage>
        <taxon>Eukaryota</taxon>
        <taxon>Metazoa</taxon>
        <taxon>Ecdysozoa</taxon>
        <taxon>Arthropoda</taxon>
        <taxon>Hexapoda</taxon>
        <taxon>Insecta</taxon>
        <taxon>Pterygota</taxon>
        <taxon>Neoptera</taxon>
        <taxon>Endopterygota</taxon>
        <taxon>Diptera</taxon>
        <taxon>Brachycera</taxon>
        <taxon>Muscomorpha</taxon>
        <taxon>Ephydroidea</taxon>
        <taxon>Drosophilidae</taxon>
        <taxon>Drosophila</taxon>
        <taxon>Sophophora</taxon>
    </lineage>
</organism>
<proteinExistence type="predicted"/>
<feature type="region of interest" description="Disordered" evidence="1">
    <location>
        <begin position="49"/>
        <end position="74"/>
    </location>
</feature>
<sequence length="129" mass="14437">MPEKFRDHLGLLPKLDSDVVEKFAIWHKHAAADPPSIVEGIAISSMSRPVQVPAPAPSSMPPQKPTAAGPELPEGGVDERVVLERVTRECVQRCIVEITYKGLKYHGQKMDMHKENLYMLTVFFLLFVT</sequence>
<dbReference type="EMBL" id="OUUW01000035">
    <property type="protein sequence ID" value="SPP89847.1"/>
    <property type="molecule type" value="Genomic_DNA"/>
</dbReference>
<reference evidence="3" key="1">
    <citation type="submission" date="2018-01" db="EMBL/GenBank/DDBJ databases">
        <authorList>
            <person name="Alioto T."/>
            <person name="Alioto T."/>
        </authorList>
    </citation>
    <scope>NUCLEOTIDE SEQUENCE [LARGE SCALE GENOMIC DNA]</scope>
</reference>
<evidence type="ECO:0000313" key="3">
    <source>
        <dbReference type="Proteomes" id="UP000268350"/>
    </source>
</evidence>
<accession>A0A3B0K6J8</accession>
<feature type="compositionally biased region" description="Pro residues" evidence="1">
    <location>
        <begin position="52"/>
        <end position="64"/>
    </location>
</feature>
<keyword evidence="3" id="KW-1185">Reference proteome</keyword>
<dbReference type="STRING" id="7266.A0A3B0K6J8"/>
<name>A0A3B0K6J8_DROGU</name>
<dbReference type="Proteomes" id="UP000268350">
    <property type="component" value="Unassembled WGS sequence"/>
</dbReference>